<protein>
    <submittedName>
        <fullName evidence="2">Metallophosphoesterase</fullName>
    </submittedName>
</protein>
<evidence type="ECO:0000313" key="2">
    <source>
        <dbReference type="EMBL" id="OQP66373.1"/>
    </source>
</evidence>
<dbReference type="Proteomes" id="UP000192796">
    <property type="component" value="Unassembled WGS sequence"/>
</dbReference>
<keyword evidence="3" id="KW-1185">Reference proteome</keyword>
<reference evidence="2 3" key="1">
    <citation type="submission" date="2016-03" db="EMBL/GenBank/DDBJ databases">
        <title>Niastella vici sp. nov., isolated from farmland soil.</title>
        <authorList>
            <person name="Chen L."/>
            <person name="Wang D."/>
            <person name="Yang S."/>
            <person name="Wang G."/>
        </authorList>
    </citation>
    <scope>NUCLEOTIDE SEQUENCE [LARGE SCALE GENOMIC DNA]</scope>
    <source>
        <strain evidence="2 3">DJ57</strain>
    </source>
</reference>
<dbReference type="STRING" id="1703345.A3860_12800"/>
<dbReference type="AlphaFoldDB" id="A0A1V9G6X8"/>
<name>A0A1V9G6X8_9BACT</name>
<dbReference type="EMBL" id="LVYD01000002">
    <property type="protein sequence ID" value="OQP66373.1"/>
    <property type="molecule type" value="Genomic_DNA"/>
</dbReference>
<dbReference type="PANTHER" id="PTHR43143">
    <property type="entry name" value="METALLOPHOSPHOESTERASE, CALCINEURIN SUPERFAMILY"/>
    <property type="match status" value="1"/>
</dbReference>
<evidence type="ECO:0000259" key="1">
    <source>
        <dbReference type="Pfam" id="PF00149"/>
    </source>
</evidence>
<proteinExistence type="predicted"/>
<dbReference type="OrthoDB" id="9816081at2"/>
<dbReference type="SUPFAM" id="SSF56300">
    <property type="entry name" value="Metallo-dependent phosphatases"/>
    <property type="match status" value="1"/>
</dbReference>
<dbReference type="Gene3D" id="3.60.21.10">
    <property type="match status" value="1"/>
</dbReference>
<dbReference type="PANTHER" id="PTHR43143:SF1">
    <property type="entry name" value="SERINE_THREONINE-PROTEIN PHOSPHATASE CPPED1"/>
    <property type="match status" value="1"/>
</dbReference>
<dbReference type="InterPro" id="IPR029052">
    <property type="entry name" value="Metallo-depent_PP-like"/>
</dbReference>
<evidence type="ECO:0000313" key="3">
    <source>
        <dbReference type="Proteomes" id="UP000192796"/>
    </source>
</evidence>
<organism evidence="2 3">
    <name type="scientific">Niastella vici</name>
    <dbReference type="NCBI Taxonomy" id="1703345"/>
    <lineage>
        <taxon>Bacteria</taxon>
        <taxon>Pseudomonadati</taxon>
        <taxon>Bacteroidota</taxon>
        <taxon>Chitinophagia</taxon>
        <taxon>Chitinophagales</taxon>
        <taxon>Chitinophagaceae</taxon>
        <taxon>Niastella</taxon>
    </lineage>
</organism>
<dbReference type="GO" id="GO:0016787">
    <property type="term" value="F:hydrolase activity"/>
    <property type="evidence" value="ECO:0007669"/>
    <property type="project" value="InterPro"/>
</dbReference>
<accession>A0A1V9G6X8</accession>
<dbReference type="InterPro" id="IPR051918">
    <property type="entry name" value="STPP_CPPED1"/>
</dbReference>
<dbReference type="Pfam" id="PF00149">
    <property type="entry name" value="Metallophos"/>
    <property type="match status" value="1"/>
</dbReference>
<comment type="caution">
    <text evidence="2">The sequence shown here is derived from an EMBL/GenBank/DDBJ whole genome shotgun (WGS) entry which is preliminary data.</text>
</comment>
<dbReference type="InterPro" id="IPR004843">
    <property type="entry name" value="Calcineurin-like_PHP"/>
</dbReference>
<dbReference type="RefSeq" id="WP_081145312.1">
    <property type="nucleotide sequence ID" value="NZ_LVYD01000002.1"/>
</dbReference>
<sequence length="281" mass="32690">MDRRQFLRNTSPVLLLLTNGKSLYRSALSLAGERDKVKFRFAVASDGHFGQLQTTWENDYNSVVQHINQQHQLHRLKTCIINGDIIHNDPAMLPLAKKQLDQLKMPYYVTQGNHDMVNEEVWQKTWNMPFNHSFVINKQVFLLATTSNEKGEYLCPDLDWMRSQLEKYKHAPNVFIAIHITPVKWTDNGKDCPEFITLLKDYKNVRAVFNGHDHDQDDMKEKEGIPFLFDSHIGGSWGTTYKGFRMVEVMHDNTIATYILNPETKLNEHILPHRNIVEIDA</sequence>
<feature type="domain" description="Calcineurin-like phosphoesterase" evidence="1">
    <location>
        <begin position="39"/>
        <end position="215"/>
    </location>
</feature>
<gene>
    <name evidence="2" type="ORF">A3860_12800</name>
</gene>